<dbReference type="InterPro" id="IPR015424">
    <property type="entry name" value="PyrdxlP-dep_Trfase"/>
</dbReference>
<keyword evidence="2" id="KW-0055">Arginine biosynthesis</keyword>
<evidence type="ECO:0000256" key="5">
    <source>
        <dbReference type="ARBA" id="ARBA00022898"/>
    </source>
</evidence>
<comment type="similarity">
    <text evidence="6">Belongs to the class-III pyridoxal-phosphate-dependent aminotransferase family.</text>
</comment>
<dbReference type="GO" id="GO:0042802">
    <property type="term" value="F:identical protein binding"/>
    <property type="evidence" value="ECO:0007669"/>
    <property type="project" value="TreeGrafter"/>
</dbReference>
<sequence>MVPQRAGLHEGAPMSESDLRLTRAERDAAFARVEAFNMPNRVQVFRQAGTSLMIGRREAYRFWDVDGCEFYDFHLNGGTYNLGHRHPELVDIMRRALDVYDIGNHHLASDLRGRLAERLVASAGPEMELCLFAPGGGEANDIAIKSVRRATGKRRIISLAGGFHGRTGLSGAVGDPTNARIFLSDHPDELSVVPFDDVDAIERELLHGDVAGVIVEVIPATLGFPMPSPQYLKHVRALCDEHDVLLIADEVQTGLLRSGTLWSVAGYEVQPDVLVTGKGLGGGLYPVAAVVLNGRAGDWIRTDGWGYVSTSGGAELGACVALGVLDILERPETISAMQQVSAAFQTELQALAARYPLLEEVRQRGVIIGLKTTHPNGGRLLNRAAYERGLWAYAASFDTSVLQFKPGLLFPLADIPDVVGRLTSAIEAVQEIAS</sequence>
<accession>A0A2I1R156</accession>
<dbReference type="PIRSF" id="PIRSF000521">
    <property type="entry name" value="Transaminase_4ab_Lys_Orn"/>
    <property type="match status" value="1"/>
</dbReference>
<evidence type="ECO:0000313" key="8">
    <source>
        <dbReference type="Proteomes" id="UP000234662"/>
    </source>
</evidence>
<keyword evidence="2" id="KW-0028">Amino-acid biosynthesis</keyword>
<proteinExistence type="inferred from homology"/>
<gene>
    <name evidence="7" type="ORF">CYJ73_24820</name>
</gene>
<evidence type="ECO:0000256" key="3">
    <source>
        <dbReference type="ARBA" id="ARBA00022576"/>
    </source>
</evidence>
<evidence type="ECO:0000256" key="4">
    <source>
        <dbReference type="ARBA" id="ARBA00022679"/>
    </source>
</evidence>
<dbReference type="GO" id="GO:0030170">
    <property type="term" value="F:pyridoxal phosphate binding"/>
    <property type="evidence" value="ECO:0007669"/>
    <property type="project" value="InterPro"/>
</dbReference>
<dbReference type="CDD" id="cd00610">
    <property type="entry name" value="OAT_like"/>
    <property type="match status" value="1"/>
</dbReference>
<evidence type="ECO:0000256" key="6">
    <source>
        <dbReference type="RuleBase" id="RU003560"/>
    </source>
</evidence>
<dbReference type="Gene3D" id="3.40.640.10">
    <property type="entry name" value="Type I PLP-dependent aspartate aminotransferase-like (Major domain)"/>
    <property type="match status" value="1"/>
</dbReference>
<dbReference type="Proteomes" id="UP000234662">
    <property type="component" value="Unassembled WGS sequence"/>
</dbReference>
<dbReference type="EMBL" id="PKJC01000041">
    <property type="protein sequence ID" value="PKZ62852.1"/>
    <property type="molecule type" value="Genomic_DNA"/>
</dbReference>
<keyword evidence="5 6" id="KW-0663">Pyridoxal phosphate</keyword>
<keyword evidence="3 7" id="KW-0032">Aminotransferase</keyword>
<dbReference type="PANTHER" id="PTHR11986:SF79">
    <property type="entry name" value="ACETYLORNITHINE AMINOTRANSFERASE, MITOCHONDRIAL"/>
    <property type="match status" value="1"/>
</dbReference>
<dbReference type="InterPro" id="IPR049704">
    <property type="entry name" value="Aminotrans_3_PPA_site"/>
</dbReference>
<dbReference type="RefSeq" id="WP_101823045.1">
    <property type="nucleotide sequence ID" value="NZ_PKJC01000041.1"/>
</dbReference>
<reference evidence="7 8" key="1">
    <citation type="submission" date="2017-12" db="EMBL/GenBank/DDBJ databases">
        <title>Phylogenetic diversity of female urinary microbiome.</title>
        <authorList>
            <person name="Thomas-White K."/>
            <person name="Wolfe A.J."/>
        </authorList>
    </citation>
    <scope>NUCLEOTIDE SEQUENCE [LARGE SCALE GENOMIC DNA]</scope>
    <source>
        <strain evidence="7 8">UMB0777</strain>
    </source>
</reference>
<comment type="cofactor">
    <cofactor evidence="1">
        <name>pyridoxal 5'-phosphate</name>
        <dbReference type="ChEBI" id="CHEBI:597326"/>
    </cofactor>
</comment>
<dbReference type="Gene3D" id="3.90.1150.10">
    <property type="entry name" value="Aspartate Aminotransferase, domain 1"/>
    <property type="match status" value="1"/>
</dbReference>
<organism evidence="7 8">
    <name type="scientific">Gordonia terrae</name>
    <dbReference type="NCBI Taxonomy" id="2055"/>
    <lineage>
        <taxon>Bacteria</taxon>
        <taxon>Bacillati</taxon>
        <taxon>Actinomycetota</taxon>
        <taxon>Actinomycetes</taxon>
        <taxon>Mycobacteriales</taxon>
        <taxon>Gordoniaceae</taxon>
        <taxon>Gordonia</taxon>
    </lineage>
</organism>
<dbReference type="SUPFAM" id="SSF53383">
    <property type="entry name" value="PLP-dependent transferases"/>
    <property type="match status" value="1"/>
</dbReference>
<dbReference type="GO" id="GO:0008483">
    <property type="term" value="F:transaminase activity"/>
    <property type="evidence" value="ECO:0007669"/>
    <property type="project" value="UniProtKB-KW"/>
</dbReference>
<dbReference type="AlphaFoldDB" id="A0A2I1R156"/>
<dbReference type="InterPro" id="IPR050103">
    <property type="entry name" value="Class-III_PLP-dep_AT"/>
</dbReference>
<dbReference type="GO" id="GO:0006526">
    <property type="term" value="P:L-arginine biosynthetic process"/>
    <property type="evidence" value="ECO:0007669"/>
    <property type="project" value="UniProtKB-KW"/>
</dbReference>
<evidence type="ECO:0000256" key="2">
    <source>
        <dbReference type="ARBA" id="ARBA00022571"/>
    </source>
</evidence>
<evidence type="ECO:0000313" key="7">
    <source>
        <dbReference type="EMBL" id="PKZ62852.1"/>
    </source>
</evidence>
<name>A0A2I1R156_9ACTN</name>
<dbReference type="InterPro" id="IPR015422">
    <property type="entry name" value="PyrdxlP-dep_Trfase_small"/>
</dbReference>
<dbReference type="PROSITE" id="PS00600">
    <property type="entry name" value="AA_TRANSFER_CLASS_3"/>
    <property type="match status" value="1"/>
</dbReference>
<comment type="caution">
    <text evidence="7">The sequence shown here is derived from an EMBL/GenBank/DDBJ whole genome shotgun (WGS) entry which is preliminary data.</text>
</comment>
<protein>
    <submittedName>
        <fullName evidence="7">Aspartate aminotransferase family protein</fullName>
    </submittedName>
</protein>
<keyword evidence="4 7" id="KW-0808">Transferase</keyword>
<dbReference type="InterPro" id="IPR005814">
    <property type="entry name" value="Aminotrans_3"/>
</dbReference>
<dbReference type="Pfam" id="PF00202">
    <property type="entry name" value="Aminotran_3"/>
    <property type="match status" value="1"/>
</dbReference>
<dbReference type="InterPro" id="IPR015421">
    <property type="entry name" value="PyrdxlP-dep_Trfase_major"/>
</dbReference>
<evidence type="ECO:0000256" key="1">
    <source>
        <dbReference type="ARBA" id="ARBA00001933"/>
    </source>
</evidence>
<dbReference type="PANTHER" id="PTHR11986">
    <property type="entry name" value="AMINOTRANSFERASE CLASS III"/>
    <property type="match status" value="1"/>
</dbReference>